<evidence type="ECO:0000313" key="2">
    <source>
        <dbReference type="Proteomes" id="UP000515369"/>
    </source>
</evidence>
<keyword evidence="2" id="KW-1185">Reference proteome</keyword>
<dbReference type="AlphaFoldDB" id="A0A7G5GQS5"/>
<reference evidence="1 2" key="1">
    <citation type="submission" date="2020-07" db="EMBL/GenBank/DDBJ databases">
        <title>Spirosoma foliorum sp. nov., isolated from the leaves on the Nejang mountain Korea, Republic of.</title>
        <authorList>
            <person name="Ho H."/>
            <person name="Lee Y.-J."/>
            <person name="Nurcahyanto D.-A."/>
            <person name="Kim S.-G."/>
        </authorList>
    </citation>
    <scope>NUCLEOTIDE SEQUENCE [LARGE SCALE GENOMIC DNA]</scope>
    <source>
        <strain evidence="1 2">PL0136</strain>
    </source>
</reference>
<accession>A0A7G5GQS5</accession>
<proteinExistence type="predicted"/>
<sequence length="46" mass="5196">MNSLELIELNFNELAFINGGVDKDSMWYKLGYAVGTYLFEHGIPGK</sequence>
<protein>
    <submittedName>
        <fullName evidence="1">Uncharacterized protein</fullName>
    </submittedName>
</protein>
<dbReference type="Proteomes" id="UP000515369">
    <property type="component" value="Chromosome"/>
</dbReference>
<dbReference type="KEGG" id="sfol:H3H32_25050"/>
<dbReference type="RefSeq" id="WP_182458494.1">
    <property type="nucleotide sequence ID" value="NZ_CP059732.1"/>
</dbReference>
<organism evidence="1 2">
    <name type="scientific">Spirosoma foliorum</name>
    <dbReference type="NCBI Taxonomy" id="2710596"/>
    <lineage>
        <taxon>Bacteria</taxon>
        <taxon>Pseudomonadati</taxon>
        <taxon>Bacteroidota</taxon>
        <taxon>Cytophagia</taxon>
        <taxon>Cytophagales</taxon>
        <taxon>Cytophagaceae</taxon>
        <taxon>Spirosoma</taxon>
    </lineage>
</organism>
<dbReference type="EMBL" id="CP059732">
    <property type="protein sequence ID" value="QMW01217.1"/>
    <property type="molecule type" value="Genomic_DNA"/>
</dbReference>
<name>A0A7G5GQS5_9BACT</name>
<gene>
    <name evidence="1" type="ORF">H3H32_25050</name>
</gene>
<evidence type="ECO:0000313" key="1">
    <source>
        <dbReference type="EMBL" id="QMW01217.1"/>
    </source>
</evidence>